<comment type="similarity">
    <text evidence="1">Belongs to the glycosyl hydrolase 13 family.</text>
</comment>
<dbReference type="Gene3D" id="3.20.20.80">
    <property type="entry name" value="Glycosidases"/>
    <property type="match status" value="1"/>
</dbReference>
<feature type="domain" description="Glycosyl hydrolase family 13 catalytic" evidence="4">
    <location>
        <begin position="13"/>
        <end position="420"/>
    </location>
</feature>
<dbReference type="InterPro" id="IPR013780">
    <property type="entry name" value="Glyco_hydro_b"/>
</dbReference>
<dbReference type="InterPro" id="IPR045857">
    <property type="entry name" value="O16G_dom_2"/>
</dbReference>
<dbReference type="RefSeq" id="WP_013484688.1">
    <property type="nucleotide sequence ID" value="NC_014828.1"/>
</dbReference>
<keyword evidence="3" id="KW-0326">Glycosidase</keyword>
<dbReference type="InterPro" id="IPR006047">
    <property type="entry name" value="GH13_cat_dom"/>
</dbReference>
<organism evidence="5 6">
    <name type="scientific">Ethanoligenens harbinense (strain DSM 18485 / JCM 12961 / CGMCC 1.5033 / YUAN-3)</name>
    <dbReference type="NCBI Taxonomy" id="663278"/>
    <lineage>
        <taxon>Bacteria</taxon>
        <taxon>Bacillati</taxon>
        <taxon>Bacillota</taxon>
        <taxon>Clostridia</taxon>
        <taxon>Eubacteriales</taxon>
        <taxon>Oscillospiraceae</taxon>
        <taxon>Ethanoligenens</taxon>
    </lineage>
</organism>
<dbReference type="Gene3D" id="2.60.40.1180">
    <property type="entry name" value="Golgi alpha-mannosidase II"/>
    <property type="match status" value="1"/>
</dbReference>
<dbReference type="GO" id="GO:0004556">
    <property type="term" value="F:alpha-amylase activity"/>
    <property type="evidence" value="ECO:0007669"/>
    <property type="project" value="TreeGrafter"/>
</dbReference>
<dbReference type="PANTHER" id="PTHR10357">
    <property type="entry name" value="ALPHA-AMYLASE FAMILY MEMBER"/>
    <property type="match status" value="1"/>
</dbReference>
<dbReference type="HOGENOM" id="CLU_006462_1_2_9"/>
<dbReference type="SMART" id="SM00642">
    <property type="entry name" value="Aamy"/>
    <property type="match status" value="1"/>
</dbReference>
<sequence>MQSKWWQGLIAYQIYPKSFLDTNGDGVGDLPGILQKLDYIASLGVNVLWLSPVFQSPMVDNGYDISDYRKTDPLFGTNEDMDRLIAEADKRGIKILMDLVVNHTSDQHPWFQEAIRDPGSKYADYYIFEETEDGNPPNNLRAYFSTPAWTRVPGTNRWYFHAFAAEQPDLNWENPALRAEIADMVNWWLDKGLGGFRIDAISNIKKSPLVRAHRLFEADAPDGTAFIRDWVVNQPGITDFLSELADHTFRPHDSMTVAEADVPPDLLKAFIGPDGFFSMTFDFTYADIDERGLPPFSKPVFTLDDLRAALFKSQMHTQDVGGWAAPFLENHDQPRSLNKYIPAEDIGYASATMLATLLLTLRGTPFIYQGEELGMTNCPMELGEYDDLAVSNQYEDGLRRGHAHEWMLEYFNRRSRDNSRTPFQWNDGPNAGFTTGSPWLKVNPNYVAVNEEQQAGDPHSILSDYQRLIGLRRRSSVSDLLTYGTFEPVECGGTIIAYRRALKGRSVLVLLNFGSSRTDFNLSGCEGLVFTNLEGTARKGHMLELLPYQAVLLTETE</sequence>
<evidence type="ECO:0000313" key="6">
    <source>
        <dbReference type="Proteomes" id="UP000001551"/>
    </source>
</evidence>
<dbReference type="KEGG" id="eha:Ethha_0749"/>
<protein>
    <submittedName>
        <fullName evidence="5">Alpha amylase catalytic region</fullName>
    </submittedName>
</protein>
<keyword evidence="6" id="KW-1185">Reference proteome</keyword>
<evidence type="ECO:0000256" key="2">
    <source>
        <dbReference type="ARBA" id="ARBA00022801"/>
    </source>
</evidence>
<dbReference type="STRING" id="663278.Ethha_0749"/>
<gene>
    <name evidence="5" type="ordered locus">Ethha_0749</name>
</gene>
<dbReference type="GO" id="GO:0009313">
    <property type="term" value="P:oligosaccharide catabolic process"/>
    <property type="evidence" value="ECO:0007669"/>
    <property type="project" value="TreeGrafter"/>
</dbReference>
<keyword evidence="2" id="KW-0378">Hydrolase</keyword>
<dbReference type="SUPFAM" id="SSF51445">
    <property type="entry name" value="(Trans)glycosidases"/>
    <property type="match status" value="1"/>
</dbReference>
<dbReference type="Pfam" id="PF00128">
    <property type="entry name" value="Alpha-amylase"/>
    <property type="match status" value="1"/>
</dbReference>
<evidence type="ECO:0000313" key="5">
    <source>
        <dbReference type="EMBL" id="ADU26318.1"/>
    </source>
</evidence>
<dbReference type="FunFam" id="3.20.20.80:FF:000064">
    <property type="entry name" value="Oligo-1,6-glucosidase"/>
    <property type="match status" value="1"/>
</dbReference>
<dbReference type="Proteomes" id="UP000001551">
    <property type="component" value="Chromosome"/>
</dbReference>
<dbReference type="InterPro" id="IPR017853">
    <property type="entry name" value="GH"/>
</dbReference>
<dbReference type="CDD" id="cd11333">
    <property type="entry name" value="AmyAc_SI_OligoGlu_DGase"/>
    <property type="match status" value="1"/>
</dbReference>
<dbReference type="eggNOG" id="COG0366">
    <property type="taxonomic scope" value="Bacteria"/>
</dbReference>
<evidence type="ECO:0000256" key="3">
    <source>
        <dbReference type="ARBA" id="ARBA00023295"/>
    </source>
</evidence>
<dbReference type="PANTHER" id="PTHR10357:SF179">
    <property type="entry name" value="NEUTRAL AND BASIC AMINO ACID TRANSPORT PROTEIN RBAT"/>
    <property type="match status" value="1"/>
</dbReference>
<reference evidence="5 6" key="1">
    <citation type="submission" date="2010-12" db="EMBL/GenBank/DDBJ databases">
        <title>Complete sequence of Ethanoligenens harbinense YUAN-3.</title>
        <authorList>
            <person name="Lucas S."/>
            <person name="Copeland A."/>
            <person name="Lapidus A."/>
            <person name="Cheng J.-F."/>
            <person name="Bruce D."/>
            <person name="Goodwin L."/>
            <person name="Pitluck S."/>
            <person name="Chertkov O."/>
            <person name="Misra M."/>
            <person name="Detter J.C."/>
            <person name="Han C."/>
            <person name="Tapia R."/>
            <person name="Land M."/>
            <person name="Hauser L."/>
            <person name="Jeffries C."/>
            <person name="Kyrpides N."/>
            <person name="Ivanova N."/>
            <person name="Mikhailova N."/>
            <person name="Wang A."/>
            <person name="Mouttaki H."/>
            <person name="He Z."/>
            <person name="Zhou J."/>
            <person name="Hemme C.L."/>
            <person name="Woyke T."/>
        </authorList>
    </citation>
    <scope>NUCLEOTIDE SEQUENCE [LARGE SCALE GENOMIC DNA]</scope>
    <source>
        <strain evidence="6">DSM 18485 / JCM 12961 / CGMCC 1.5033 / YUAN-3</strain>
    </source>
</reference>
<name>E6U2M7_ETHHY</name>
<dbReference type="EMBL" id="CP002400">
    <property type="protein sequence ID" value="ADU26318.1"/>
    <property type="molecule type" value="Genomic_DNA"/>
</dbReference>
<proteinExistence type="inferred from homology"/>
<dbReference type="AlphaFoldDB" id="E6U2M7"/>
<dbReference type="Gene3D" id="3.90.400.10">
    <property type="entry name" value="Oligo-1,6-glucosidase, Domain 2"/>
    <property type="match status" value="1"/>
</dbReference>
<evidence type="ECO:0000256" key="1">
    <source>
        <dbReference type="ARBA" id="ARBA00008061"/>
    </source>
</evidence>
<evidence type="ECO:0000259" key="4">
    <source>
        <dbReference type="SMART" id="SM00642"/>
    </source>
</evidence>
<dbReference type="SUPFAM" id="SSF51011">
    <property type="entry name" value="Glycosyl hydrolase domain"/>
    <property type="match status" value="1"/>
</dbReference>
<accession>E6U2M7</accession>